<dbReference type="STRING" id="926569.ANT_15050"/>
<feature type="transmembrane region" description="Helical" evidence="5">
    <location>
        <begin position="217"/>
        <end position="237"/>
    </location>
</feature>
<keyword evidence="7" id="KW-1185">Reference proteome</keyword>
<keyword evidence="3 5" id="KW-1133">Transmembrane helix</keyword>
<feature type="transmembrane region" description="Helical" evidence="5">
    <location>
        <begin position="72"/>
        <end position="96"/>
    </location>
</feature>
<dbReference type="NCBIfam" id="TIGR00945">
    <property type="entry name" value="tatC"/>
    <property type="match status" value="1"/>
</dbReference>
<evidence type="ECO:0000313" key="7">
    <source>
        <dbReference type="Proteomes" id="UP000008922"/>
    </source>
</evidence>
<dbReference type="eggNOG" id="COG0805">
    <property type="taxonomic scope" value="Bacteria"/>
</dbReference>
<keyword evidence="2 5" id="KW-0812">Transmembrane</keyword>
<sequence length="238" mass="26874">MKEDERMAADKEMAIWDHINELRSRLLKALFSLIVTTLLSFMFSQYAIEILARPIGGIKNVVSIEVTENVGVFMRVSLLSGFILALPYILYQIFAFIVPGLLPHEKRILFTVIPIASILFISGVAFSYFVMLPAAIPFLVSFLGVQSFIRLSNYINFVTNLMFWIGVSFETPLIVFVLAKFKIVNSRMLLAQWRYAIVIIAVIAAMITPTVDPVNMGLLMAPLFALYLLSVFFARFAQ</sequence>
<feature type="transmembrane region" description="Helical" evidence="5">
    <location>
        <begin position="29"/>
        <end position="52"/>
    </location>
</feature>
<comment type="similarity">
    <text evidence="5">Belongs to the TatC family.</text>
</comment>
<feature type="transmembrane region" description="Helical" evidence="5">
    <location>
        <begin position="193"/>
        <end position="211"/>
    </location>
</feature>
<dbReference type="PANTHER" id="PTHR30371:SF0">
    <property type="entry name" value="SEC-INDEPENDENT PROTEIN TRANSLOCASE PROTEIN TATC, CHLOROPLASTIC-RELATED"/>
    <property type="match status" value="1"/>
</dbReference>
<gene>
    <name evidence="5 6" type="primary">tatC</name>
    <name evidence="6" type="ordered locus">ANT_15050</name>
</gene>
<dbReference type="OrthoDB" id="9777044at2"/>
<accession>E8N519</accession>
<protein>
    <recommendedName>
        <fullName evidence="5">Sec-independent protein translocase protein TatC</fullName>
    </recommendedName>
</protein>
<dbReference type="EMBL" id="AP012029">
    <property type="protein sequence ID" value="BAJ63533.1"/>
    <property type="molecule type" value="Genomic_DNA"/>
</dbReference>
<dbReference type="KEGG" id="atm:ANT_15050"/>
<comment type="subunit">
    <text evidence="5">Forms a complex with TatA.</text>
</comment>
<dbReference type="InterPro" id="IPR002033">
    <property type="entry name" value="TatC"/>
</dbReference>
<dbReference type="Proteomes" id="UP000008922">
    <property type="component" value="Chromosome"/>
</dbReference>
<dbReference type="GO" id="GO:0009977">
    <property type="term" value="F:proton motive force dependent protein transmembrane transporter activity"/>
    <property type="evidence" value="ECO:0007669"/>
    <property type="project" value="TreeGrafter"/>
</dbReference>
<dbReference type="InParanoid" id="E8N519"/>
<dbReference type="PRINTS" id="PR01840">
    <property type="entry name" value="TATCFAMILY"/>
</dbReference>
<keyword evidence="5" id="KW-0653">Protein transport</keyword>
<keyword evidence="5" id="KW-0813">Transport</keyword>
<feature type="transmembrane region" description="Helical" evidence="5">
    <location>
        <begin position="108"/>
        <end position="141"/>
    </location>
</feature>
<evidence type="ECO:0000313" key="6">
    <source>
        <dbReference type="EMBL" id="BAJ63533.1"/>
    </source>
</evidence>
<evidence type="ECO:0000256" key="3">
    <source>
        <dbReference type="ARBA" id="ARBA00022989"/>
    </source>
</evidence>
<dbReference type="PANTHER" id="PTHR30371">
    <property type="entry name" value="SEC-INDEPENDENT PROTEIN TRANSLOCASE PROTEIN TATC"/>
    <property type="match status" value="1"/>
</dbReference>
<dbReference type="HAMAP" id="MF_00902">
    <property type="entry name" value="TatC"/>
    <property type="match status" value="1"/>
</dbReference>
<dbReference type="Pfam" id="PF00902">
    <property type="entry name" value="TatC"/>
    <property type="match status" value="1"/>
</dbReference>
<dbReference type="AlphaFoldDB" id="E8N519"/>
<evidence type="ECO:0000256" key="2">
    <source>
        <dbReference type="ARBA" id="ARBA00022692"/>
    </source>
</evidence>
<feature type="transmembrane region" description="Helical" evidence="5">
    <location>
        <begin position="161"/>
        <end position="181"/>
    </location>
</feature>
<organism evidence="6 7">
    <name type="scientific">Anaerolinea thermophila (strain DSM 14523 / JCM 11388 / NBRC 100420 / UNI-1)</name>
    <dbReference type="NCBI Taxonomy" id="926569"/>
    <lineage>
        <taxon>Bacteria</taxon>
        <taxon>Bacillati</taxon>
        <taxon>Chloroflexota</taxon>
        <taxon>Anaerolineae</taxon>
        <taxon>Anaerolineales</taxon>
        <taxon>Anaerolineaceae</taxon>
        <taxon>Anaerolinea</taxon>
    </lineage>
</organism>
<dbReference type="FunCoup" id="E8N519">
    <property type="interactions" value="411"/>
</dbReference>
<comment type="function">
    <text evidence="5">Part of the twin-arginine translocation (Tat) system that transports large folded proteins containing a characteristic twin-arginine motif in their signal peptide across membranes.</text>
</comment>
<keyword evidence="5" id="KW-0811">Translocation</keyword>
<dbReference type="GO" id="GO:0065002">
    <property type="term" value="P:intracellular protein transmembrane transport"/>
    <property type="evidence" value="ECO:0007669"/>
    <property type="project" value="TreeGrafter"/>
</dbReference>
<reference evidence="6 7" key="1">
    <citation type="submission" date="2010-12" db="EMBL/GenBank/DDBJ databases">
        <title>Whole genome sequence of Anaerolinea thermophila UNI-1.</title>
        <authorList>
            <person name="Narita-Yamada S."/>
            <person name="Kishi E."/>
            <person name="Watanabe Y."/>
            <person name="Takasaki K."/>
            <person name="Ankai A."/>
            <person name="Oguchi A."/>
            <person name="Fukui S."/>
            <person name="Takahashi M."/>
            <person name="Yashiro I."/>
            <person name="Hosoyama A."/>
            <person name="Sekiguchi Y."/>
            <person name="Hanada S."/>
            <person name="Fujita N."/>
        </authorList>
    </citation>
    <scope>NUCLEOTIDE SEQUENCE [LARGE SCALE GENOMIC DNA]</scope>
    <source>
        <strain evidence="7">DSM 14523 / JCM 11388 / NBRC 100420 / UNI-1</strain>
    </source>
</reference>
<name>E8N519_ANATU</name>
<comment type="subcellular location">
    <subcellularLocation>
        <location evidence="5">Cell membrane</location>
        <topology evidence="5">Multi-pass membrane protein</topology>
    </subcellularLocation>
    <subcellularLocation>
        <location evidence="1">Membrane</location>
        <topology evidence="1">Multi-pass membrane protein</topology>
    </subcellularLocation>
</comment>
<keyword evidence="5" id="KW-1003">Cell membrane</keyword>
<dbReference type="GO" id="GO:0033281">
    <property type="term" value="C:TAT protein transport complex"/>
    <property type="evidence" value="ECO:0007669"/>
    <property type="project" value="UniProtKB-UniRule"/>
</dbReference>
<evidence type="ECO:0000256" key="4">
    <source>
        <dbReference type="ARBA" id="ARBA00023136"/>
    </source>
</evidence>
<dbReference type="GO" id="GO:0043953">
    <property type="term" value="P:protein transport by the Tat complex"/>
    <property type="evidence" value="ECO:0007669"/>
    <property type="project" value="UniProtKB-UniRule"/>
</dbReference>
<keyword evidence="4 5" id="KW-0472">Membrane</keyword>
<dbReference type="HOGENOM" id="CLU_031942_3_0_0"/>
<proteinExistence type="inferred from homology"/>
<evidence type="ECO:0000256" key="1">
    <source>
        <dbReference type="ARBA" id="ARBA00004141"/>
    </source>
</evidence>
<evidence type="ECO:0000256" key="5">
    <source>
        <dbReference type="HAMAP-Rule" id="MF_00902"/>
    </source>
</evidence>